<feature type="compositionally biased region" description="Pro residues" evidence="1">
    <location>
        <begin position="154"/>
        <end position="163"/>
    </location>
</feature>
<dbReference type="EMBL" id="AVOT02012704">
    <property type="protein sequence ID" value="MBW0494716.1"/>
    <property type="molecule type" value="Genomic_DNA"/>
</dbReference>
<keyword evidence="3" id="KW-1185">Reference proteome</keyword>
<name>A0A9Q3D0P2_9BASI</name>
<feature type="compositionally biased region" description="Polar residues" evidence="1">
    <location>
        <begin position="134"/>
        <end position="148"/>
    </location>
</feature>
<sequence length="255" mass="27879">MLAHKHTRNAHLFSDPSDQAATGAPAQDALARTPLRSTTMKVFLSRNGPQDPKQANRNDYGQLALSPQAWICPPPLLCHHPMVTSLLNWSKVIIWPMKDGDGKRTFKFGPIVTMSCHPWDSNAKRTPRKPTPGPSGTQWSKDLFQQLSQRDEPPIPGPSPSSKPPEDIATHEPEPEVAPTQSMEQLFGPPATPRSIIIIENTPVRSPTPPPSTPVPPPSTETLVPSPDLPPISAKNPTTSSSHSYNDARQEFTNL</sequence>
<feature type="compositionally biased region" description="Pro residues" evidence="1">
    <location>
        <begin position="206"/>
        <end position="219"/>
    </location>
</feature>
<evidence type="ECO:0000313" key="3">
    <source>
        <dbReference type="Proteomes" id="UP000765509"/>
    </source>
</evidence>
<dbReference type="Proteomes" id="UP000765509">
    <property type="component" value="Unassembled WGS sequence"/>
</dbReference>
<protein>
    <submittedName>
        <fullName evidence="2">Uncharacterized protein</fullName>
    </submittedName>
</protein>
<feature type="compositionally biased region" description="Basic and acidic residues" evidence="1">
    <location>
        <begin position="164"/>
        <end position="174"/>
    </location>
</feature>
<evidence type="ECO:0000256" key="1">
    <source>
        <dbReference type="SAM" id="MobiDB-lite"/>
    </source>
</evidence>
<proteinExistence type="predicted"/>
<comment type="caution">
    <text evidence="2">The sequence shown here is derived from an EMBL/GenBank/DDBJ whole genome shotgun (WGS) entry which is preliminary data.</text>
</comment>
<evidence type="ECO:0000313" key="2">
    <source>
        <dbReference type="EMBL" id="MBW0494716.1"/>
    </source>
</evidence>
<feature type="region of interest" description="Disordered" evidence="1">
    <location>
        <begin position="1"/>
        <end position="32"/>
    </location>
</feature>
<organism evidence="2 3">
    <name type="scientific">Austropuccinia psidii MF-1</name>
    <dbReference type="NCBI Taxonomy" id="1389203"/>
    <lineage>
        <taxon>Eukaryota</taxon>
        <taxon>Fungi</taxon>
        <taxon>Dikarya</taxon>
        <taxon>Basidiomycota</taxon>
        <taxon>Pucciniomycotina</taxon>
        <taxon>Pucciniomycetes</taxon>
        <taxon>Pucciniales</taxon>
        <taxon>Sphaerophragmiaceae</taxon>
        <taxon>Austropuccinia</taxon>
    </lineage>
</organism>
<feature type="compositionally biased region" description="Basic and acidic residues" evidence="1">
    <location>
        <begin position="246"/>
        <end position="255"/>
    </location>
</feature>
<gene>
    <name evidence="2" type="ORF">O181_034431</name>
</gene>
<feature type="compositionally biased region" description="Polar residues" evidence="1">
    <location>
        <begin position="235"/>
        <end position="245"/>
    </location>
</feature>
<reference evidence="2" key="1">
    <citation type="submission" date="2021-03" db="EMBL/GenBank/DDBJ databases">
        <title>Draft genome sequence of rust myrtle Austropuccinia psidii MF-1, a brazilian biotype.</title>
        <authorList>
            <person name="Quecine M.C."/>
            <person name="Pachon D.M.R."/>
            <person name="Bonatelli M.L."/>
            <person name="Correr F.H."/>
            <person name="Franceschini L.M."/>
            <person name="Leite T.F."/>
            <person name="Margarido G.R.A."/>
            <person name="Almeida C.A."/>
            <person name="Ferrarezi J.A."/>
            <person name="Labate C.A."/>
        </authorList>
    </citation>
    <scope>NUCLEOTIDE SEQUENCE</scope>
    <source>
        <strain evidence="2">MF-1</strain>
    </source>
</reference>
<dbReference type="AlphaFoldDB" id="A0A9Q3D0P2"/>
<accession>A0A9Q3D0P2</accession>
<feature type="region of interest" description="Disordered" evidence="1">
    <location>
        <begin position="117"/>
        <end position="255"/>
    </location>
</feature>